<accession>A0AAV5EGP3</accession>
<sequence length="101" mass="11021">MKTWGLVFAPEPGSADARVSALVTSMPNPHRSNSAVRTAVEALRTQPAVAAFPIHGTKIELCLRQLHPPPSLPNSRISKEANQVRLSLTLCRRPWKRGAGF</sequence>
<proteinExistence type="predicted"/>
<dbReference type="Proteomes" id="UP001054889">
    <property type="component" value="Unassembled WGS sequence"/>
</dbReference>
<gene>
    <name evidence="1" type="primary">gb09166</name>
    <name evidence="1" type="ORF">PR202_gb09166</name>
</gene>
<dbReference type="AlphaFoldDB" id="A0AAV5EGP3"/>
<reference evidence="1" key="1">
    <citation type="journal article" date="2018" name="DNA Res.">
        <title>Multiple hybrid de novo genome assembly of finger millet, an orphan allotetraploid crop.</title>
        <authorList>
            <person name="Hatakeyama M."/>
            <person name="Aluri S."/>
            <person name="Balachadran M.T."/>
            <person name="Sivarajan S.R."/>
            <person name="Patrignani A."/>
            <person name="Gruter S."/>
            <person name="Poveda L."/>
            <person name="Shimizu-Inatsugi R."/>
            <person name="Baeten J."/>
            <person name="Francoijs K.J."/>
            <person name="Nataraja K.N."/>
            <person name="Reddy Y.A.N."/>
            <person name="Phadnis S."/>
            <person name="Ravikumar R.L."/>
            <person name="Schlapbach R."/>
            <person name="Sreeman S.M."/>
            <person name="Shimizu K.K."/>
        </authorList>
    </citation>
    <scope>NUCLEOTIDE SEQUENCE</scope>
</reference>
<comment type="caution">
    <text evidence="1">The sequence shown here is derived from an EMBL/GenBank/DDBJ whole genome shotgun (WGS) entry which is preliminary data.</text>
</comment>
<organism evidence="1 2">
    <name type="scientific">Eleusine coracana subsp. coracana</name>
    <dbReference type="NCBI Taxonomy" id="191504"/>
    <lineage>
        <taxon>Eukaryota</taxon>
        <taxon>Viridiplantae</taxon>
        <taxon>Streptophyta</taxon>
        <taxon>Embryophyta</taxon>
        <taxon>Tracheophyta</taxon>
        <taxon>Spermatophyta</taxon>
        <taxon>Magnoliopsida</taxon>
        <taxon>Liliopsida</taxon>
        <taxon>Poales</taxon>
        <taxon>Poaceae</taxon>
        <taxon>PACMAD clade</taxon>
        <taxon>Chloridoideae</taxon>
        <taxon>Cynodonteae</taxon>
        <taxon>Eleusininae</taxon>
        <taxon>Eleusine</taxon>
    </lineage>
</organism>
<name>A0AAV5EGP3_ELECO</name>
<protein>
    <submittedName>
        <fullName evidence="1">Uncharacterized protein</fullName>
    </submittedName>
</protein>
<evidence type="ECO:0000313" key="2">
    <source>
        <dbReference type="Proteomes" id="UP001054889"/>
    </source>
</evidence>
<dbReference type="EMBL" id="BQKI01000075">
    <property type="protein sequence ID" value="GJN21666.1"/>
    <property type="molecule type" value="Genomic_DNA"/>
</dbReference>
<reference evidence="1" key="2">
    <citation type="submission" date="2021-12" db="EMBL/GenBank/DDBJ databases">
        <title>Resequencing data analysis of finger millet.</title>
        <authorList>
            <person name="Hatakeyama M."/>
            <person name="Aluri S."/>
            <person name="Balachadran M.T."/>
            <person name="Sivarajan S.R."/>
            <person name="Poveda L."/>
            <person name="Shimizu-Inatsugi R."/>
            <person name="Schlapbach R."/>
            <person name="Sreeman S.M."/>
            <person name="Shimizu K.K."/>
        </authorList>
    </citation>
    <scope>NUCLEOTIDE SEQUENCE</scope>
</reference>
<evidence type="ECO:0000313" key="1">
    <source>
        <dbReference type="EMBL" id="GJN21666.1"/>
    </source>
</evidence>
<keyword evidence="2" id="KW-1185">Reference proteome</keyword>